<sequence>MKKNPFSEEMSSELEMARHEFECEKAKLLGDISSLQEENYQLKINVQIEKSKTEKVQKEAEITRKDLRDLHLENKKLRGTIRNSGLGKSSTE</sequence>
<keyword evidence="2" id="KW-1185">Reference proteome</keyword>
<protein>
    <submittedName>
        <fullName evidence="1">Uncharacterized protein</fullName>
    </submittedName>
</protein>
<dbReference type="EMBL" id="JABEZY010272633">
    <property type="protein sequence ID" value="MBA0755929.1"/>
    <property type="molecule type" value="Genomic_DNA"/>
</dbReference>
<proteinExistence type="predicted"/>
<accession>A0A7J9D5D2</accession>
<dbReference type="Proteomes" id="UP000593579">
    <property type="component" value="Unassembled WGS sequence"/>
</dbReference>
<evidence type="ECO:0000313" key="2">
    <source>
        <dbReference type="Proteomes" id="UP000593579"/>
    </source>
</evidence>
<gene>
    <name evidence="1" type="ORF">Gogos_020386</name>
</gene>
<name>A0A7J9D5D2_GOSGO</name>
<reference evidence="1 2" key="1">
    <citation type="journal article" date="2019" name="Genome Biol. Evol.">
        <title>Insights into the evolution of the New World diploid cottons (Gossypium, subgenus Houzingenia) based on genome sequencing.</title>
        <authorList>
            <person name="Grover C.E."/>
            <person name="Arick M.A. 2nd"/>
            <person name="Thrash A."/>
            <person name="Conover J.L."/>
            <person name="Sanders W.S."/>
            <person name="Peterson D.G."/>
            <person name="Frelichowski J.E."/>
            <person name="Scheffler J.A."/>
            <person name="Scheffler B.E."/>
            <person name="Wendel J.F."/>
        </authorList>
    </citation>
    <scope>NUCLEOTIDE SEQUENCE [LARGE SCALE GENOMIC DNA]</scope>
    <source>
        <strain evidence="1">5</strain>
        <tissue evidence="1">Leaf</tissue>
    </source>
</reference>
<dbReference type="AlphaFoldDB" id="A0A7J9D5D2"/>
<organism evidence="1 2">
    <name type="scientific">Gossypium gossypioides</name>
    <name type="common">Mexican cotton</name>
    <name type="synonym">Selera gossypioides</name>
    <dbReference type="NCBI Taxonomy" id="34282"/>
    <lineage>
        <taxon>Eukaryota</taxon>
        <taxon>Viridiplantae</taxon>
        <taxon>Streptophyta</taxon>
        <taxon>Embryophyta</taxon>
        <taxon>Tracheophyta</taxon>
        <taxon>Spermatophyta</taxon>
        <taxon>Magnoliopsida</taxon>
        <taxon>eudicotyledons</taxon>
        <taxon>Gunneridae</taxon>
        <taxon>Pentapetalae</taxon>
        <taxon>rosids</taxon>
        <taxon>malvids</taxon>
        <taxon>Malvales</taxon>
        <taxon>Malvaceae</taxon>
        <taxon>Malvoideae</taxon>
        <taxon>Gossypium</taxon>
    </lineage>
</organism>
<comment type="caution">
    <text evidence="1">The sequence shown here is derived from an EMBL/GenBank/DDBJ whole genome shotgun (WGS) entry which is preliminary data.</text>
</comment>
<evidence type="ECO:0000313" key="1">
    <source>
        <dbReference type="EMBL" id="MBA0755929.1"/>
    </source>
</evidence>